<dbReference type="PROSITE" id="PS00076">
    <property type="entry name" value="PYRIDINE_REDOX_1"/>
    <property type="match status" value="1"/>
</dbReference>
<comment type="similarity">
    <text evidence="2 9">Belongs to the class-I pyridine nucleotide-disulfide oxidoreductase family.</text>
</comment>
<evidence type="ECO:0000256" key="2">
    <source>
        <dbReference type="ARBA" id="ARBA00007532"/>
    </source>
</evidence>
<dbReference type="InterPro" id="IPR023753">
    <property type="entry name" value="FAD/NAD-binding_dom"/>
</dbReference>
<dbReference type="Gene3D" id="3.30.390.30">
    <property type="match status" value="1"/>
</dbReference>
<dbReference type="PANTHER" id="PTHR43014:SF2">
    <property type="entry name" value="MERCURIC REDUCTASE"/>
    <property type="match status" value="1"/>
</dbReference>
<keyword evidence="5" id="KW-0521">NADP</keyword>
<sequence length="481" mass="51165">MSAPGTGGERFDLVVIGGGSGGLSVASVAGRLGLRVALVEASGELGGECLHTGCVPSKALLRSARVARLMRRGADFGLEACEPAPDMGAVSRRVHAVVDRLQAHDDPDRFRSYGVEVIFAAARFLDAHRIAAGDRVLWGRRFVLATGSTPAVPEVPGLAAAGYWTNENLFDVTEPAGELAVVGGGPVGVEMAQAFRRLGWTVTLVQRGARLLPAEDGGASGVLREALEAEGLTIHTGNKLQEVVPAATRDERHALRLADGSEIPAQRILVATGRHPTTGGLDLEAAGVERTETGAVAVDRRQRTTARHIYAVGDVCGPYQYSHLANYQAGVVIQNAVFRLPARADLTALPRVTFCDPEVAQVGLTAAEAEQRYGDTEVHRADFADLDRALAEGEATGFAKLVFRRGRIIGATVVGPHAGELLPQLVQAVRGKLRPKDIIGAVHAYPTLAEIAKRAVEKYYGERLFRPPVKGLVRWINRLVP</sequence>
<feature type="domain" description="Pyridine nucleotide-disulphide oxidoreductase dimerisation" evidence="10">
    <location>
        <begin position="350"/>
        <end position="455"/>
    </location>
</feature>
<comment type="cofactor">
    <cofactor evidence="1">
        <name>FAD</name>
        <dbReference type="ChEBI" id="CHEBI:57692"/>
    </cofactor>
</comment>
<comment type="caution">
    <text evidence="12">The sequence shown here is derived from an EMBL/GenBank/DDBJ whole genome shotgun (WGS) entry which is preliminary data.</text>
</comment>
<dbReference type="Gene3D" id="3.50.50.60">
    <property type="entry name" value="FAD/NAD(P)-binding domain"/>
    <property type="match status" value="2"/>
</dbReference>
<dbReference type="RefSeq" id="WP_373655087.1">
    <property type="nucleotide sequence ID" value="NZ_JBGUAW010000003.1"/>
</dbReference>
<feature type="domain" description="FAD/NAD(P)-binding" evidence="11">
    <location>
        <begin position="11"/>
        <end position="323"/>
    </location>
</feature>
<protein>
    <submittedName>
        <fullName evidence="12">NAD(P)/FAD-dependent oxidoreductase</fullName>
        <ecNumber evidence="12">1.-.-.-</ecNumber>
    </submittedName>
</protein>
<evidence type="ECO:0000256" key="3">
    <source>
        <dbReference type="ARBA" id="ARBA00022630"/>
    </source>
</evidence>
<dbReference type="PIRSF" id="PIRSF000350">
    <property type="entry name" value="Mercury_reductase_MerA"/>
    <property type="match status" value="1"/>
</dbReference>
<dbReference type="SUPFAM" id="SSF51905">
    <property type="entry name" value="FAD/NAD(P)-binding domain"/>
    <property type="match status" value="1"/>
</dbReference>
<dbReference type="PRINTS" id="PR00411">
    <property type="entry name" value="PNDRDTASEI"/>
</dbReference>
<keyword evidence="3 9" id="KW-0285">Flavoprotein</keyword>
<evidence type="ECO:0000256" key="1">
    <source>
        <dbReference type="ARBA" id="ARBA00001974"/>
    </source>
</evidence>
<keyword evidence="13" id="KW-1185">Reference proteome</keyword>
<dbReference type="InterPro" id="IPR016156">
    <property type="entry name" value="FAD/NAD-linked_Rdtase_dimer_sf"/>
</dbReference>
<organism evidence="12 13">
    <name type="scientific">Thiohalorhabdus methylotrophus</name>
    <dbReference type="NCBI Taxonomy" id="3242694"/>
    <lineage>
        <taxon>Bacteria</taxon>
        <taxon>Pseudomonadati</taxon>
        <taxon>Pseudomonadota</taxon>
        <taxon>Gammaproteobacteria</taxon>
        <taxon>Thiohalorhabdales</taxon>
        <taxon>Thiohalorhabdaceae</taxon>
        <taxon>Thiohalorhabdus</taxon>
    </lineage>
</organism>
<keyword evidence="6 9" id="KW-0560">Oxidoreductase</keyword>
<evidence type="ECO:0000256" key="8">
    <source>
        <dbReference type="ARBA" id="ARBA00023284"/>
    </source>
</evidence>
<dbReference type="InterPro" id="IPR004099">
    <property type="entry name" value="Pyr_nucl-diS_OxRdtase_dimer"/>
</dbReference>
<dbReference type="PRINTS" id="PR00368">
    <property type="entry name" value="FADPNR"/>
</dbReference>
<reference evidence="12 13" key="1">
    <citation type="submission" date="2024-08" db="EMBL/GenBank/DDBJ databases">
        <title>Whole-genome sequencing of halo(alkali)philic microorganisms from hypersaline lakes.</title>
        <authorList>
            <person name="Sorokin D.Y."/>
            <person name="Merkel A.Y."/>
            <person name="Messina E."/>
            <person name="Yakimov M."/>
        </authorList>
    </citation>
    <scope>NUCLEOTIDE SEQUENCE [LARGE SCALE GENOMIC DNA]</scope>
    <source>
        <strain evidence="12 13">Cl-TMA</strain>
    </source>
</reference>
<evidence type="ECO:0000256" key="6">
    <source>
        <dbReference type="ARBA" id="ARBA00023002"/>
    </source>
</evidence>
<evidence type="ECO:0000259" key="11">
    <source>
        <dbReference type="Pfam" id="PF07992"/>
    </source>
</evidence>
<keyword evidence="4 9" id="KW-0274">FAD</keyword>
<evidence type="ECO:0000313" key="13">
    <source>
        <dbReference type="Proteomes" id="UP001575181"/>
    </source>
</evidence>
<evidence type="ECO:0000259" key="10">
    <source>
        <dbReference type="Pfam" id="PF02852"/>
    </source>
</evidence>
<accession>A0ABV4TSK7</accession>
<dbReference type="PANTHER" id="PTHR43014">
    <property type="entry name" value="MERCURIC REDUCTASE"/>
    <property type="match status" value="1"/>
</dbReference>
<evidence type="ECO:0000256" key="4">
    <source>
        <dbReference type="ARBA" id="ARBA00022827"/>
    </source>
</evidence>
<dbReference type="EC" id="1.-.-.-" evidence="12"/>
<dbReference type="InterPro" id="IPR036188">
    <property type="entry name" value="FAD/NAD-bd_sf"/>
</dbReference>
<dbReference type="InterPro" id="IPR012999">
    <property type="entry name" value="Pyr_OxRdtase_I_AS"/>
</dbReference>
<dbReference type="SUPFAM" id="SSF55424">
    <property type="entry name" value="FAD/NAD-linked reductases, dimerisation (C-terminal) domain"/>
    <property type="match status" value="1"/>
</dbReference>
<name>A0ABV4TSK7_9GAMM</name>
<dbReference type="Pfam" id="PF02852">
    <property type="entry name" value="Pyr_redox_dim"/>
    <property type="match status" value="1"/>
</dbReference>
<proteinExistence type="inferred from homology"/>
<dbReference type="InterPro" id="IPR001100">
    <property type="entry name" value="Pyr_nuc-diS_OxRdtase"/>
</dbReference>
<gene>
    <name evidence="12" type="ORF">ACERLL_05630</name>
</gene>
<keyword evidence="7" id="KW-1015">Disulfide bond</keyword>
<dbReference type="GO" id="GO:0016491">
    <property type="term" value="F:oxidoreductase activity"/>
    <property type="evidence" value="ECO:0007669"/>
    <property type="project" value="UniProtKB-KW"/>
</dbReference>
<dbReference type="Proteomes" id="UP001575181">
    <property type="component" value="Unassembled WGS sequence"/>
</dbReference>
<keyword evidence="8 9" id="KW-0676">Redox-active center</keyword>
<evidence type="ECO:0000313" key="12">
    <source>
        <dbReference type="EMBL" id="MFA9460304.1"/>
    </source>
</evidence>
<dbReference type="EMBL" id="JBGUAW010000003">
    <property type="protein sequence ID" value="MFA9460304.1"/>
    <property type="molecule type" value="Genomic_DNA"/>
</dbReference>
<evidence type="ECO:0000256" key="5">
    <source>
        <dbReference type="ARBA" id="ARBA00022857"/>
    </source>
</evidence>
<dbReference type="Pfam" id="PF07992">
    <property type="entry name" value="Pyr_redox_2"/>
    <property type="match status" value="1"/>
</dbReference>
<evidence type="ECO:0000256" key="7">
    <source>
        <dbReference type="ARBA" id="ARBA00023157"/>
    </source>
</evidence>
<evidence type="ECO:0000256" key="9">
    <source>
        <dbReference type="RuleBase" id="RU003691"/>
    </source>
</evidence>